<name>A0ABY4HLU2_9FLAO</name>
<protein>
    <submittedName>
        <fullName evidence="1">T9SS type B sorting domain-containing protein</fullName>
    </submittedName>
</protein>
<dbReference type="NCBIfam" id="TIGR04131">
    <property type="entry name" value="Bac_Flav_CTERM"/>
    <property type="match status" value="1"/>
</dbReference>
<evidence type="ECO:0000313" key="1">
    <source>
        <dbReference type="EMBL" id="UOX33823.1"/>
    </source>
</evidence>
<dbReference type="NCBIfam" id="NF038133">
    <property type="entry name" value="choice_anch_L"/>
    <property type="match status" value="1"/>
</dbReference>
<organism evidence="1 2">
    <name type="scientific">Flavobacterium sediminilitoris</name>
    <dbReference type="NCBI Taxonomy" id="2024526"/>
    <lineage>
        <taxon>Bacteria</taxon>
        <taxon>Pseudomonadati</taxon>
        <taxon>Bacteroidota</taxon>
        <taxon>Flavobacteriia</taxon>
        <taxon>Flavobacteriales</taxon>
        <taxon>Flavobacteriaceae</taxon>
        <taxon>Flavobacterium</taxon>
    </lineage>
</organism>
<reference evidence="1" key="2">
    <citation type="submission" date="2022-04" db="EMBL/GenBank/DDBJ databases">
        <title>Complete Genome Sequence of Flavobacterium sediminilitoris YSM-43, Isolated from a Tidal Sediment.</title>
        <authorList>
            <person name="Lee P.A."/>
        </authorList>
    </citation>
    <scope>NUCLEOTIDE SEQUENCE</scope>
    <source>
        <strain evidence="1">YSM-43</strain>
    </source>
</reference>
<dbReference type="InterPro" id="IPR026341">
    <property type="entry name" value="T9SS_type_B"/>
</dbReference>
<dbReference type="InterPro" id="IPR013783">
    <property type="entry name" value="Ig-like_fold"/>
</dbReference>
<dbReference type="RefSeq" id="WP_246916364.1">
    <property type="nucleotide sequence ID" value="NZ_CP090145.1"/>
</dbReference>
<dbReference type="InterPro" id="IPR049804">
    <property type="entry name" value="Choice_anch_L"/>
</dbReference>
<gene>
    <name evidence="1" type="ORF">LXD69_17530</name>
</gene>
<sequence length="670" mass="74066">MRYFFILFTFFFFQKNIAQYITVDETYTAEELIRDVLINSTCASISNVSVIGGNFASGEKSYGYFNGTGTTFPFQDGIILSTGKVSEAPGPTTPRADSNLSGWTGDADLDQTLNVASNNATILEFDFVPLGNKISFDYIFSSEEYEANTNFPCVYSDAFAFLLKEANQPYQNLALIPGTSIPVKVTTVHPAINASGGCPAQNEQYFDAFNGVEHPTVYNGQTIILTAQADVIPGTTYHIKLVIADEDDGRFDSAIFLKGGSFNLGVNLGDDRSIATGNPVCPDEILTLDATTANVQSYQWYFAGNPIPNETNPTLTLNPPYNDTQIGEYSVDLVYNATCTNTSKINLEFAPELVIGEDEFTECDYEGEQDGIRTFDLNAIIPELFPSLPTNYQVAFYESTTSTTPLPLNYRNTTPFQQTIYARTSNINCYGNIPVVLNINTFNEVITDETFYLCEGTTMTLDAGSGFSSYSWDTTPNQTSQTITITESGTYKVILENATGCFKTKTFTIISSGIATIQSINIEDISDNNIATIIAPGSGEYVFSLNGINYQASNVFENLIANEYTVFVKDIRGCGIATQIFYIIDFPKFFTPNGDGYNDTWKIKNLEKRGLENSKIYIFDRYGKLLKEISPEGNGWDGTFNEKPLPSGDYWFVLKLTNGKIVKSHFSLKR</sequence>
<dbReference type="EMBL" id="CP090145">
    <property type="protein sequence ID" value="UOX33823.1"/>
    <property type="molecule type" value="Genomic_DNA"/>
</dbReference>
<dbReference type="Pfam" id="PF13585">
    <property type="entry name" value="CHU_C"/>
    <property type="match status" value="1"/>
</dbReference>
<evidence type="ECO:0000313" key="2">
    <source>
        <dbReference type="Proteomes" id="UP000830454"/>
    </source>
</evidence>
<dbReference type="Proteomes" id="UP000830454">
    <property type="component" value="Chromosome"/>
</dbReference>
<dbReference type="Gene3D" id="2.60.40.10">
    <property type="entry name" value="Immunoglobulins"/>
    <property type="match status" value="1"/>
</dbReference>
<accession>A0ABY4HLU2</accession>
<reference evidence="1" key="1">
    <citation type="submission" date="2021-12" db="EMBL/GenBank/DDBJ databases">
        <authorList>
            <person name="Cha I.-T."/>
            <person name="Lee K.-E."/>
            <person name="Park S.-J."/>
        </authorList>
    </citation>
    <scope>NUCLEOTIDE SEQUENCE</scope>
    <source>
        <strain evidence="1">YSM-43</strain>
    </source>
</reference>
<proteinExistence type="predicted"/>
<keyword evidence="2" id="KW-1185">Reference proteome</keyword>